<reference evidence="2" key="2">
    <citation type="submission" date="2023-06" db="EMBL/GenBank/DDBJ databases">
        <authorList>
            <consortium name="Lawrence Berkeley National Laboratory"/>
            <person name="Haridas S."/>
            <person name="Hensen N."/>
            <person name="Bonometti L."/>
            <person name="Westerberg I."/>
            <person name="Brannstrom I.O."/>
            <person name="Guillou S."/>
            <person name="Cros-Aarteil S."/>
            <person name="Calhoun S."/>
            <person name="Kuo A."/>
            <person name="Mondo S."/>
            <person name="Pangilinan J."/>
            <person name="Riley R."/>
            <person name="Labutti K."/>
            <person name="Andreopoulos B."/>
            <person name="Lipzen A."/>
            <person name="Chen C."/>
            <person name="Yanf M."/>
            <person name="Daum C."/>
            <person name="Ng V."/>
            <person name="Clum A."/>
            <person name="Steindorff A."/>
            <person name="Ohm R."/>
            <person name="Martin F."/>
            <person name="Silar P."/>
            <person name="Natvig D."/>
            <person name="Lalanne C."/>
            <person name="Gautier V."/>
            <person name="Ament-Velasquez S.L."/>
            <person name="Kruys A."/>
            <person name="Hutchinson M.I."/>
            <person name="Powell A.J."/>
            <person name="Barry K."/>
            <person name="Miller A.N."/>
            <person name="Grigoriev I.V."/>
            <person name="Debuchy R."/>
            <person name="Gladieux P."/>
            <person name="Thoren M.H."/>
            <person name="Johannesson H."/>
        </authorList>
    </citation>
    <scope>NUCLEOTIDE SEQUENCE</scope>
    <source>
        <strain evidence="2">CBS 955.72</strain>
    </source>
</reference>
<evidence type="ECO:0000313" key="3">
    <source>
        <dbReference type="Proteomes" id="UP001275084"/>
    </source>
</evidence>
<evidence type="ECO:0000313" key="2">
    <source>
        <dbReference type="EMBL" id="KAK3341841.1"/>
    </source>
</evidence>
<keyword evidence="3" id="KW-1185">Reference proteome</keyword>
<feature type="domain" description="Heterokaryon incompatibility" evidence="1">
    <location>
        <begin position="216"/>
        <end position="354"/>
    </location>
</feature>
<dbReference type="Proteomes" id="UP001275084">
    <property type="component" value="Unassembled WGS sequence"/>
</dbReference>
<reference evidence="2" key="1">
    <citation type="journal article" date="2023" name="Mol. Phylogenet. Evol.">
        <title>Genome-scale phylogeny and comparative genomics of the fungal order Sordariales.</title>
        <authorList>
            <person name="Hensen N."/>
            <person name="Bonometti L."/>
            <person name="Westerberg I."/>
            <person name="Brannstrom I.O."/>
            <person name="Guillou S."/>
            <person name="Cros-Aarteil S."/>
            <person name="Calhoun S."/>
            <person name="Haridas S."/>
            <person name="Kuo A."/>
            <person name="Mondo S."/>
            <person name="Pangilinan J."/>
            <person name="Riley R."/>
            <person name="LaButti K."/>
            <person name="Andreopoulos B."/>
            <person name="Lipzen A."/>
            <person name="Chen C."/>
            <person name="Yan M."/>
            <person name="Daum C."/>
            <person name="Ng V."/>
            <person name="Clum A."/>
            <person name="Steindorff A."/>
            <person name="Ohm R.A."/>
            <person name="Martin F."/>
            <person name="Silar P."/>
            <person name="Natvig D.O."/>
            <person name="Lalanne C."/>
            <person name="Gautier V."/>
            <person name="Ament-Velasquez S.L."/>
            <person name="Kruys A."/>
            <person name="Hutchinson M.I."/>
            <person name="Powell A.J."/>
            <person name="Barry K."/>
            <person name="Miller A.N."/>
            <person name="Grigoriev I.V."/>
            <person name="Debuchy R."/>
            <person name="Gladieux P."/>
            <person name="Hiltunen Thoren M."/>
            <person name="Johannesson H."/>
        </authorList>
    </citation>
    <scope>NUCLEOTIDE SEQUENCE</scope>
    <source>
        <strain evidence="2">CBS 955.72</strain>
    </source>
</reference>
<protein>
    <submittedName>
        <fullName evidence="2">Heterokaryon incompatibility protein-domain-containing protein</fullName>
    </submittedName>
</protein>
<sequence>MDITTPPQPTGIISEGDPCCQHCTALDLDNLLQHRDRLTPSTHIPLSQPHAASISPESPCPFCRLLAAIRPAASNTSSPADDELEIIVESAGFYGTSMDGSGAELSSGERPVNPTILWLGNLRRQEDLGYLGHDGPGFVFSLTQGRQVPGINPQVRFRSATMIDFGLLRGWLRECQELHADFCGLVYKESALPQMLIDCEARCLVRSADVGDKTPYLALSYVWGKPTTADPEPKVEYPDLPYVLPLTIEDAIAVTRNLDFRYLWIDRYCIDQADPIAKMAEIGRMDLIYQNATATIIASGGFGPDHGLPGVSTRARPPQPRERVGGYDLVTSMQNPVTAVRSSTWMTRGWTHQEALLSRRRLFFIDEQVYFECYTARSSEIVPLSLAVADGKNMGTYMHGVFQQEAPEGLAGLAFLTIDEYSNRTLSFQSDALNAVDGIMRYYENNSAIRSYWGVPILPPADSETDADGDTDSAHADARDDLPADGYHLTRGLCWTEGPALDVEADMLHYRRLYYRRLVCGQGVRRAGFPSWSWAGWQGAVDYRWTAWHDMELRNREAADVDIEVELRDGSLVDWAGFVATATAADAGAGGLFADTALHSQYIHVTAPSFTIPLRYFTVGQRFPATETVSRHDYGTNRHLLGADVCEYDGIYACFGEGKIYGYYDQDASPEECEWVVRINHFLPVREVLKNVLEEAEKRKCAQQNPAASAEFFGILIGPRERMRPSLFLDYAVGIPAERERECPVEYRDFVMVVRVVERCAKDDDIFVVERIGSLDGQLLTGFASSYLKAIETRRFRLG</sequence>
<name>A0AAJ0H7S8_9PEZI</name>
<proteinExistence type="predicted"/>
<dbReference type="Pfam" id="PF06985">
    <property type="entry name" value="HET"/>
    <property type="match status" value="1"/>
</dbReference>
<evidence type="ECO:0000259" key="1">
    <source>
        <dbReference type="Pfam" id="PF06985"/>
    </source>
</evidence>
<dbReference type="InterPro" id="IPR010730">
    <property type="entry name" value="HET"/>
</dbReference>
<dbReference type="PANTHER" id="PTHR33112">
    <property type="entry name" value="DOMAIN PROTEIN, PUTATIVE-RELATED"/>
    <property type="match status" value="1"/>
</dbReference>
<comment type="caution">
    <text evidence="2">The sequence shown here is derived from an EMBL/GenBank/DDBJ whole genome shotgun (WGS) entry which is preliminary data.</text>
</comment>
<dbReference type="AlphaFoldDB" id="A0AAJ0H7S8"/>
<accession>A0AAJ0H7S8</accession>
<dbReference type="PANTHER" id="PTHR33112:SF1">
    <property type="entry name" value="HETEROKARYON INCOMPATIBILITY DOMAIN-CONTAINING PROTEIN"/>
    <property type="match status" value="1"/>
</dbReference>
<organism evidence="2 3">
    <name type="scientific">Lasiosphaeria hispida</name>
    <dbReference type="NCBI Taxonomy" id="260671"/>
    <lineage>
        <taxon>Eukaryota</taxon>
        <taxon>Fungi</taxon>
        <taxon>Dikarya</taxon>
        <taxon>Ascomycota</taxon>
        <taxon>Pezizomycotina</taxon>
        <taxon>Sordariomycetes</taxon>
        <taxon>Sordariomycetidae</taxon>
        <taxon>Sordariales</taxon>
        <taxon>Lasiosphaeriaceae</taxon>
        <taxon>Lasiosphaeria</taxon>
    </lineage>
</organism>
<dbReference type="EMBL" id="JAUIQD010000008">
    <property type="protein sequence ID" value="KAK3341841.1"/>
    <property type="molecule type" value="Genomic_DNA"/>
</dbReference>
<gene>
    <name evidence="2" type="ORF">B0T25DRAFT_559441</name>
</gene>